<dbReference type="Pfam" id="PF06817">
    <property type="entry name" value="RVT_thumb"/>
    <property type="match status" value="1"/>
</dbReference>
<dbReference type="Pfam" id="PF02022">
    <property type="entry name" value="Integrase_Zn"/>
    <property type="match status" value="1"/>
</dbReference>
<dbReference type="PROSITE" id="PS51027">
    <property type="entry name" value="INTEGRASE_DBD"/>
    <property type="match status" value="1"/>
</dbReference>
<feature type="compositionally biased region" description="Basic and acidic residues" evidence="41">
    <location>
        <begin position="178"/>
        <end position="191"/>
    </location>
</feature>
<evidence type="ECO:0000256" key="22">
    <source>
        <dbReference type="ARBA" id="ARBA00022844"/>
    </source>
</evidence>
<evidence type="ECO:0000256" key="24">
    <source>
        <dbReference type="ARBA" id="ARBA00022908"/>
    </source>
</evidence>
<dbReference type="InterPro" id="IPR029054">
    <property type="entry name" value="dUTPase-like"/>
</dbReference>
<dbReference type="GO" id="GO:0075523">
    <property type="term" value="P:viral translational frameshifting"/>
    <property type="evidence" value="ECO:0007669"/>
    <property type="project" value="UniProtKB-KW"/>
</dbReference>
<dbReference type="CDD" id="cd07557">
    <property type="entry name" value="trimeric_dUTPase"/>
    <property type="match status" value="1"/>
</dbReference>
<dbReference type="InterPro" id="IPR000477">
    <property type="entry name" value="RT_dom"/>
</dbReference>
<dbReference type="GO" id="GO:0006310">
    <property type="term" value="P:DNA recombination"/>
    <property type="evidence" value="ECO:0007669"/>
    <property type="project" value="UniProtKB-KW"/>
</dbReference>
<dbReference type="InterPro" id="IPR021109">
    <property type="entry name" value="Peptidase_aspartic_dom_sf"/>
</dbReference>
<dbReference type="FunFam" id="1.10.375.10:FF:000007">
    <property type="entry name" value="Gag polyprotein"/>
    <property type="match status" value="1"/>
</dbReference>
<evidence type="ECO:0000256" key="5">
    <source>
        <dbReference type="ARBA" id="ARBA00004328"/>
    </source>
</evidence>
<keyword evidence="15" id="KW-0064">Aspartyl protease</keyword>
<evidence type="ECO:0000256" key="2">
    <source>
        <dbReference type="ARBA" id="ARBA00003230"/>
    </source>
</evidence>
<evidence type="ECO:0000256" key="10">
    <source>
        <dbReference type="ARBA" id="ARBA00022679"/>
    </source>
</evidence>
<evidence type="ECO:0000256" key="4">
    <source>
        <dbReference type="ARBA" id="ARBA00003374"/>
    </source>
</evidence>
<evidence type="ECO:0000256" key="30">
    <source>
        <dbReference type="ARBA" id="ARBA00023195"/>
    </source>
</evidence>
<feature type="domain" description="Peptidase A2" evidence="43">
    <location>
        <begin position="766"/>
        <end position="841"/>
    </location>
</feature>
<dbReference type="InterPro" id="IPR008916">
    <property type="entry name" value="Retrov_capsid_C"/>
</dbReference>
<dbReference type="PANTHER" id="PTHR41694">
    <property type="entry name" value="ENDOGENOUS RETROVIRUS GROUP K MEMBER POL PROTEIN"/>
    <property type="match status" value="1"/>
</dbReference>
<dbReference type="InterPro" id="IPR036157">
    <property type="entry name" value="dUTPase-like_sf"/>
</dbReference>
<dbReference type="Pfam" id="PF00665">
    <property type="entry name" value="rve"/>
    <property type="match status" value="1"/>
</dbReference>
<evidence type="ECO:0000256" key="3">
    <source>
        <dbReference type="ARBA" id="ARBA00003235"/>
    </source>
</evidence>
<dbReference type="PROSITE" id="PS50878">
    <property type="entry name" value="RT_POL"/>
    <property type="match status" value="1"/>
</dbReference>
<dbReference type="Gene3D" id="2.30.30.10">
    <property type="entry name" value="Integrase, C-terminal domain superfamily, retroviral"/>
    <property type="match status" value="1"/>
</dbReference>
<keyword evidence="24" id="KW-0229">DNA integration</keyword>
<keyword evidence="19" id="KW-0378">Hydrolase</keyword>
<keyword evidence="22" id="KW-0946">Virion</keyword>
<comment type="function">
    <text evidence="2">Matrix protein.</text>
</comment>
<feature type="domain" description="RNase H type-1" evidence="46">
    <location>
        <begin position="1307"/>
        <end position="1437"/>
    </location>
</feature>
<keyword evidence="30" id="KW-1179">Viral genome integration</keyword>
<dbReference type="SUPFAM" id="SSF50122">
    <property type="entry name" value="DNA-binding domain of retroviral integrase"/>
    <property type="match status" value="1"/>
</dbReference>
<comment type="function">
    <text evidence="4">Capsid protein.</text>
</comment>
<dbReference type="GO" id="GO:0003964">
    <property type="term" value="F:RNA-directed DNA polymerase activity"/>
    <property type="evidence" value="ECO:0007669"/>
    <property type="project" value="UniProtKB-KW"/>
</dbReference>
<dbReference type="Gene3D" id="3.30.420.10">
    <property type="entry name" value="Ribonuclease H-like superfamily/Ribonuclease H"/>
    <property type="match status" value="2"/>
</dbReference>
<dbReference type="PROSITE" id="PS50879">
    <property type="entry name" value="RNASE_H_1"/>
    <property type="match status" value="1"/>
</dbReference>
<dbReference type="GO" id="GO:0004190">
    <property type="term" value="F:aspartic-type endopeptidase activity"/>
    <property type="evidence" value="ECO:0007669"/>
    <property type="project" value="UniProtKB-KW"/>
</dbReference>
<evidence type="ECO:0000256" key="1">
    <source>
        <dbReference type="ARBA" id="ARBA00001946"/>
    </source>
</evidence>
<evidence type="ECO:0000256" key="34">
    <source>
        <dbReference type="ARBA" id="ARBA00023311"/>
    </source>
</evidence>
<keyword evidence="9" id="KW-0645">Protease</keyword>
<dbReference type="GO" id="GO:0006508">
    <property type="term" value="P:proteolysis"/>
    <property type="evidence" value="ECO:0007669"/>
    <property type="project" value="UniProtKB-KW"/>
</dbReference>
<dbReference type="SUPFAM" id="SSF47943">
    <property type="entry name" value="Retrovirus capsid protein, N-terminal core domain"/>
    <property type="match status" value="1"/>
</dbReference>
<keyword evidence="11" id="KW-0548">Nucleotidyltransferase</keyword>
<evidence type="ECO:0000256" key="27">
    <source>
        <dbReference type="ARBA" id="ARBA00023086"/>
    </source>
</evidence>
<comment type="subunit">
    <text evidence="6">Homotrimer.</text>
</comment>
<keyword evidence="10" id="KW-0808">Transferase</keyword>
<dbReference type="SUPFAM" id="SSF53098">
    <property type="entry name" value="Ribonuclease H-like"/>
    <property type="match status" value="2"/>
</dbReference>
<organism evidence="49 50">
    <name type="scientific">Mouse mammary tumor virus</name>
    <name type="common">MMTV</name>
    <dbReference type="NCBI Taxonomy" id="11757"/>
    <lineage>
        <taxon>Viruses</taxon>
        <taxon>Riboviria</taxon>
        <taxon>Pararnavirae</taxon>
        <taxon>Artverviricota</taxon>
        <taxon>Revtraviricetes</taxon>
        <taxon>Ortervirales</taxon>
        <taxon>Retroviridae</taxon>
        <taxon>Orthoretrovirinae</taxon>
        <taxon>Betaretrovirus</taxon>
        <taxon>Betaretrovirus murmamtum</taxon>
    </lineage>
</organism>
<dbReference type="GO" id="GO:0035613">
    <property type="term" value="F:RNA stem-loop binding"/>
    <property type="evidence" value="ECO:0007669"/>
    <property type="project" value="TreeGrafter"/>
</dbReference>
<dbReference type="EMBL" id="AF033807">
    <property type="protein sequence ID" value="AAC82556.1"/>
    <property type="molecule type" value="Genomic_DNA"/>
</dbReference>
<dbReference type="Pfam" id="PF00692">
    <property type="entry name" value="dUTPase"/>
    <property type="match status" value="1"/>
</dbReference>
<dbReference type="FunFam" id="1.10.150.490:FF:000001">
    <property type="entry name" value="Gag polyprotein"/>
    <property type="match status" value="1"/>
</dbReference>
<feature type="region of interest" description="Disordered" evidence="41">
    <location>
        <begin position="151"/>
        <end position="191"/>
    </location>
</feature>
<evidence type="ECO:0000256" key="20">
    <source>
        <dbReference type="ARBA" id="ARBA00022833"/>
    </source>
</evidence>
<evidence type="ECO:0000259" key="45">
    <source>
        <dbReference type="PROSITE" id="PS50878"/>
    </source>
</evidence>
<evidence type="ECO:0000256" key="40">
    <source>
        <dbReference type="PROSITE-ProRule" id="PRU00506"/>
    </source>
</evidence>
<feature type="domain" description="CCHC-type" evidence="42">
    <location>
        <begin position="527"/>
        <end position="542"/>
    </location>
</feature>
<dbReference type="InterPro" id="IPR038124">
    <property type="entry name" value="B_retro_matrix_sf"/>
</dbReference>
<dbReference type="EMDB" id="EMD-26744"/>
<dbReference type="InterPro" id="IPR017856">
    <property type="entry name" value="Integrase-like_N"/>
</dbReference>
<dbReference type="InterPro" id="IPR001584">
    <property type="entry name" value="Integrase_cat-core"/>
</dbReference>
<dbReference type="InterPro" id="IPR010661">
    <property type="entry name" value="RVT_thumb"/>
</dbReference>
<dbReference type="Pfam" id="PF14787">
    <property type="entry name" value="zf-CCHC_5"/>
    <property type="match status" value="1"/>
</dbReference>
<evidence type="ECO:0000256" key="36">
    <source>
        <dbReference type="ARBA" id="ARBA00047686"/>
    </source>
</evidence>
<comment type="subunit">
    <text evidence="38">homodimer.</text>
</comment>
<dbReference type="RefSeq" id="NP_056880.1">
    <property type="nucleotide sequence ID" value="NC_001503.1"/>
</dbReference>
<dbReference type="GO" id="GO:0044826">
    <property type="term" value="P:viral genome integration into host DNA"/>
    <property type="evidence" value="ECO:0007669"/>
    <property type="project" value="UniProtKB-KW"/>
</dbReference>
<evidence type="ECO:0000256" key="26">
    <source>
        <dbReference type="ARBA" id="ARBA00022932"/>
    </source>
</evidence>
<comment type="catalytic activity">
    <reaction evidence="36">
        <text>dUTP + H2O = dUMP + diphosphate + H(+)</text>
        <dbReference type="Rhea" id="RHEA:10248"/>
        <dbReference type="ChEBI" id="CHEBI:15377"/>
        <dbReference type="ChEBI" id="CHEBI:15378"/>
        <dbReference type="ChEBI" id="CHEBI:33019"/>
        <dbReference type="ChEBI" id="CHEBI:61555"/>
        <dbReference type="ChEBI" id="CHEBI:246422"/>
        <dbReference type="EC" id="3.6.1.23"/>
    </reaction>
</comment>
<dbReference type="InterPro" id="IPR001878">
    <property type="entry name" value="Znf_CCHC"/>
</dbReference>
<evidence type="ECO:0000259" key="42">
    <source>
        <dbReference type="PROSITE" id="PS50158"/>
    </source>
</evidence>
<comment type="function">
    <text evidence="3">Catalyzes viral DNA integration into the host chromosome, by performing a series of DNA cutting and joining reactions.</text>
</comment>
<feature type="domain" description="Integrase-type" evidence="48">
    <location>
        <begin position="1653"/>
        <end position="1702"/>
    </location>
</feature>
<dbReference type="MEROPS" id="A02.010"/>
<dbReference type="InterPro" id="IPR001969">
    <property type="entry name" value="Aspartic_peptidase_AS"/>
</dbReference>
<feature type="domain" description="Integrase catalytic" evidence="47">
    <location>
        <begin position="1490"/>
        <end position="1647"/>
    </location>
</feature>
<feature type="domain" description="Reverse transcriptase" evidence="45">
    <location>
        <begin position="905"/>
        <end position="1093"/>
    </location>
</feature>
<evidence type="ECO:0000256" key="23">
    <source>
        <dbReference type="ARBA" id="ARBA00022884"/>
    </source>
</evidence>
<keyword evidence="31" id="KW-0511">Multifunctional enzyme</keyword>
<evidence type="ECO:0000256" key="16">
    <source>
        <dbReference type="ARBA" id="ARBA00022758"/>
    </source>
</evidence>
<dbReference type="PROSITE" id="PS50994">
    <property type="entry name" value="INTEGRASE"/>
    <property type="match status" value="1"/>
</dbReference>
<keyword evidence="27" id="KW-0543">Viral nucleoprotein</keyword>
<dbReference type="PROSITE" id="PS50175">
    <property type="entry name" value="ASP_PROT_RETROV"/>
    <property type="match status" value="1"/>
</dbReference>
<keyword evidence="29" id="KW-0233">DNA recombination</keyword>
<dbReference type="Gene3D" id="2.40.70.10">
    <property type="entry name" value="Acid Proteases"/>
    <property type="match status" value="1"/>
</dbReference>
<keyword evidence="34" id="KW-0468">Viral matrix protein</keyword>
<dbReference type="InterPro" id="IPR036875">
    <property type="entry name" value="Znf_CCHC_sf"/>
</dbReference>
<evidence type="ECO:0000256" key="14">
    <source>
        <dbReference type="ARBA" id="ARBA00022723"/>
    </source>
</evidence>
<dbReference type="Pfam" id="PF00075">
    <property type="entry name" value="RNase_H"/>
    <property type="match status" value="1"/>
</dbReference>
<dbReference type="Gene3D" id="2.70.40.10">
    <property type="match status" value="1"/>
</dbReference>
<evidence type="ECO:0000256" key="17">
    <source>
        <dbReference type="ARBA" id="ARBA00022759"/>
    </source>
</evidence>
<dbReference type="SUPFAM" id="SSF47353">
    <property type="entry name" value="Retrovirus capsid dimerization domain-like"/>
    <property type="match status" value="1"/>
</dbReference>
<organismHost>
    <name type="scientific">Mus musculus</name>
    <name type="common">Mouse</name>
    <dbReference type="NCBI Taxonomy" id="10090"/>
</organismHost>
<evidence type="ECO:0000313" key="49">
    <source>
        <dbReference type="EMBL" id="AAC82556.1"/>
    </source>
</evidence>
<dbReference type="Proteomes" id="UP000203593">
    <property type="component" value="Segment"/>
</dbReference>
<keyword evidence="21" id="KW-0460">Magnesium</keyword>
<evidence type="ECO:0000256" key="35">
    <source>
        <dbReference type="ARBA" id="ARBA00038720"/>
    </source>
</evidence>
<dbReference type="Pfam" id="PF00552">
    <property type="entry name" value="IN_DBD_C"/>
    <property type="match status" value="1"/>
</dbReference>
<dbReference type="InterPro" id="IPR045345">
    <property type="entry name" value="Gag_p24_C"/>
</dbReference>
<dbReference type="InterPro" id="IPR010999">
    <property type="entry name" value="Retrovr_matrix"/>
</dbReference>
<dbReference type="Pfam" id="PF00077">
    <property type="entry name" value="RVP"/>
    <property type="match status" value="1"/>
</dbReference>
<name>O56220_MMTV</name>
<keyword evidence="26" id="KW-0239">DNA-directed DNA polymerase</keyword>
<dbReference type="Pfam" id="PF02337">
    <property type="entry name" value="Gag_p10"/>
    <property type="match status" value="1"/>
</dbReference>
<feature type="compositionally biased region" description="Polar residues" evidence="41">
    <location>
        <begin position="584"/>
        <end position="599"/>
    </location>
</feature>
<dbReference type="EMDB" id="EMD-26737"/>
<evidence type="ECO:0000256" key="13">
    <source>
        <dbReference type="ARBA" id="ARBA00022722"/>
    </source>
</evidence>
<comment type="subunit">
    <text evidence="35">Homodimer; when myristoylated.</text>
</comment>
<dbReference type="Gene3D" id="1.10.10.200">
    <property type="match status" value="1"/>
</dbReference>
<evidence type="ECO:0000259" key="47">
    <source>
        <dbReference type="PROSITE" id="PS50994"/>
    </source>
</evidence>
<dbReference type="InterPro" id="IPR018061">
    <property type="entry name" value="Retropepsins"/>
</dbReference>
<dbReference type="Gene3D" id="3.30.70.270">
    <property type="match status" value="2"/>
</dbReference>
<dbReference type="SMART" id="SM00343">
    <property type="entry name" value="ZnF_C2HC"/>
    <property type="match status" value="2"/>
</dbReference>
<dbReference type="PANTHER" id="PTHR41694:SF3">
    <property type="entry name" value="RNA-DIRECTED DNA POLYMERASE-RELATED"/>
    <property type="match status" value="1"/>
</dbReference>
<dbReference type="FunFam" id="2.40.70.10:FF:000150">
    <property type="entry name" value="Gag-Pro polyprotein"/>
    <property type="match status" value="1"/>
</dbReference>
<evidence type="ECO:0000256" key="11">
    <source>
        <dbReference type="ARBA" id="ARBA00022695"/>
    </source>
</evidence>
<evidence type="ECO:0000256" key="25">
    <source>
        <dbReference type="ARBA" id="ARBA00022918"/>
    </source>
</evidence>
<evidence type="ECO:0000256" key="38">
    <source>
        <dbReference type="ARBA" id="ARBA00066100"/>
    </source>
</evidence>
<dbReference type="Pfam" id="PF00607">
    <property type="entry name" value="Gag_p24"/>
    <property type="match status" value="1"/>
</dbReference>
<dbReference type="PROSITE" id="PS00141">
    <property type="entry name" value="ASP_PROTEASE"/>
    <property type="match status" value="1"/>
</dbReference>
<dbReference type="InterPro" id="IPR003308">
    <property type="entry name" value="Integrase_Zn-bd_dom_N"/>
</dbReference>
<evidence type="ECO:0000256" key="39">
    <source>
        <dbReference type="PROSITE-ProRule" id="PRU00450"/>
    </source>
</evidence>
<evidence type="ECO:0000256" key="32">
    <source>
        <dbReference type="ARBA" id="ARBA00023288"/>
    </source>
</evidence>
<dbReference type="SUPFAM" id="SSF57756">
    <property type="entry name" value="Retrovirus zinc finger-like domains"/>
    <property type="match status" value="2"/>
</dbReference>
<protein>
    <recommendedName>
        <fullName evidence="7">Gag-Pro-Pol polyprotein</fullName>
    </recommendedName>
</protein>
<keyword evidence="23" id="KW-0694">RNA-binding</keyword>
<dbReference type="Gene3D" id="1.10.1200.30">
    <property type="match status" value="1"/>
</dbReference>
<keyword evidence="12" id="KW-0519">Myristate</keyword>
<dbReference type="GeneID" id="1724724"/>
<dbReference type="Pfam" id="PF19317">
    <property type="entry name" value="Gag_p24_C"/>
    <property type="match status" value="1"/>
</dbReference>
<dbReference type="GO" id="GO:0008270">
    <property type="term" value="F:zinc ion binding"/>
    <property type="evidence" value="ECO:0007669"/>
    <property type="project" value="UniProtKB-KW"/>
</dbReference>
<dbReference type="GO" id="GO:0039660">
    <property type="term" value="F:structural constituent of virion"/>
    <property type="evidence" value="ECO:0007669"/>
    <property type="project" value="UniProtKB-KW"/>
</dbReference>
<evidence type="ECO:0000256" key="33">
    <source>
        <dbReference type="ARBA" id="ARBA00023296"/>
    </source>
</evidence>
<feature type="region of interest" description="Disordered" evidence="41">
    <location>
        <begin position="1699"/>
        <end position="1755"/>
    </location>
</feature>
<proteinExistence type="predicted"/>
<gene>
    <name evidence="49" type="primary">gag-pro-pol</name>
</gene>
<feature type="DNA-binding region" description="Integrase-type" evidence="40">
    <location>
        <begin position="1653"/>
        <end position="1702"/>
    </location>
</feature>
<dbReference type="PROSITE" id="PS50158">
    <property type="entry name" value="ZF_CCHC"/>
    <property type="match status" value="1"/>
</dbReference>
<dbReference type="InterPro" id="IPR002156">
    <property type="entry name" value="RNaseH_domain"/>
</dbReference>
<dbReference type="Pfam" id="PF00078">
    <property type="entry name" value="RVT_1"/>
    <property type="match status" value="1"/>
</dbReference>
<keyword evidence="33" id="KW-1160">Virus entry into host cell</keyword>
<keyword evidence="20" id="KW-0862">Zinc</keyword>
<dbReference type="InterPro" id="IPR001995">
    <property type="entry name" value="Peptidase_A2_cat"/>
</dbReference>
<dbReference type="InterPro" id="IPR043502">
    <property type="entry name" value="DNA/RNA_pol_sf"/>
</dbReference>
<dbReference type="Gene3D" id="1.10.150.490">
    <property type="entry name" value="Retroviral GAG p10 protein"/>
    <property type="match status" value="1"/>
</dbReference>
<accession>O56220</accession>
<dbReference type="Gene3D" id="4.10.60.10">
    <property type="entry name" value="Zinc finger, CCHC-type"/>
    <property type="match status" value="1"/>
</dbReference>
<evidence type="ECO:0000259" key="43">
    <source>
        <dbReference type="PROSITE" id="PS50175"/>
    </source>
</evidence>
<dbReference type="CDD" id="cd05482">
    <property type="entry name" value="HIV_retropepsin_like"/>
    <property type="match status" value="1"/>
</dbReference>
<dbReference type="SMR" id="O56220"/>
<feature type="domain" description="Integrase-type" evidence="44">
    <location>
        <begin position="1436"/>
        <end position="1477"/>
    </location>
</feature>
<dbReference type="FunFam" id="4.10.60.10:FF:000036">
    <property type="entry name" value="Gag polyprotein"/>
    <property type="match status" value="1"/>
</dbReference>
<dbReference type="Gene3D" id="1.10.375.10">
    <property type="entry name" value="Human Immunodeficiency Virus Type 1 Capsid Protein"/>
    <property type="match status" value="1"/>
</dbReference>
<evidence type="ECO:0000256" key="19">
    <source>
        <dbReference type="ARBA" id="ARBA00022801"/>
    </source>
</evidence>
<dbReference type="InterPro" id="IPR008919">
    <property type="entry name" value="Retrov_capsid_N"/>
</dbReference>
<evidence type="ECO:0000259" key="44">
    <source>
        <dbReference type="PROSITE" id="PS50876"/>
    </source>
</evidence>
<dbReference type="InterPro" id="IPR043128">
    <property type="entry name" value="Rev_trsase/Diguanyl_cyclase"/>
</dbReference>
<keyword evidence="28" id="KW-0238">DNA-binding</keyword>
<evidence type="ECO:0000256" key="28">
    <source>
        <dbReference type="ARBA" id="ARBA00023125"/>
    </source>
</evidence>
<dbReference type="KEGG" id="vg:1724724"/>
<evidence type="ECO:0000256" key="9">
    <source>
        <dbReference type="ARBA" id="ARBA00022670"/>
    </source>
</evidence>
<dbReference type="InterPro" id="IPR001037">
    <property type="entry name" value="Integrase_C_retrovir"/>
</dbReference>
<evidence type="ECO:0000256" key="8">
    <source>
        <dbReference type="ARBA" id="ARBA00022561"/>
    </source>
</evidence>
<evidence type="ECO:0000259" key="48">
    <source>
        <dbReference type="PROSITE" id="PS51027"/>
    </source>
</evidence>
<dbReference type="CDD" id="cd01645">
    <property type="entry name" value="RT_Rtv"/>
    <property type="match status" value="1"/>
</dbReference>
<dbReference type="SUPFAM" id="SSF56672">
    <property type="entry name" value="DNA/RNA polymerases"/>
    <property type="match status" value="1"/>
</dbReference>
<sequence>MGVSGSKGQKLFVSVLQRLLSERGLHVKESSAIEFYQFLIKVSPWFPEEGGLNLQDWKRVGREMKRYAAEHGTDSIPKQAYPIWLQLREILTEQSDLVLLSAEAKSVTEEELEEGLTGLLSTSSQEKTYGTRGTAYAEIDTEVDKLSEHIYDEPYEEKEKADKNEEKDHVRKIKKVVQRKENSEGKRKEKDSKAFLATDWNDDDLSPEDWDDLEEQAAHYHDDDELILPVKRKVVKKKPQALRRKPLPPVGFAGAMAEAREKGDLTFTFPVVFMGESDEDDTPVWEPLPLKTLKELQSAVRTMGPSAPYTLQVVDMVASQWLTPSDWHQTARATLSPGDYVLWRTEYEEKSKEMVQKAAGKRKGKVSLDMLLGTGQFLSPSSQIKLSKDVLKDVTTNAVLAWRAIPPPGVKKTVLAGLKQGNEESYETFISRLEEAVYRMMPRGEGSDILIKQLAWENANSLCQDLIRPIRKTGTIQDYIRACLDASPAVVQGMAYAAAMRGQKYSTFVKQTYGGGKGGQGAEGPVCFSCGKTGHIRKDCKDEKGSKRAPPGLCPRCKKGYHWKSECKSKFDKDGNPLPPLETNAENSKNLVKGQSPSPAQKGDGVKGSGLNPEAPPFTIHDLPRGTPGSAGLDLSSQKDLILSLEDGVSLVPTLVKGTLPEGTTGLIIGRSSNYKKGLEVLPGVIDSDFQGEIKVMVKAAKNAVIIHKGERIAQLLLLPYLKLPNPVIKEERGSEGFGSTSHVHWVQEISDSRPMLHIYLNGRRFLGLLDTGADKTCIAGRDWPANWPIHQTESSLQGLGMACGVARSSQPLRWQHEDKSGIIHPFVIPTLPFTLWGRDIMKDIKVRLMTDSPDDSQDLMIGAIESNLFADQISWKSDQPVWLNQWPLKQEKLQALQQLVTEQLQLGHLEESNSPWNTPVFVIKKKSGKWRLLQDLRAVNATMHDMGALQPGLPSPVAVPKGWEIIIIDLQDCFFNIKLHPEDCKRFAFSVPSPNFKRPYQRFQWKVLPQGMKNSPTLCQKFVDKAILTVRDKYQDSYIVHYMDDILLAHPSRSIVDEILTSMIQALNKHGLVVSTEKIQKYDNLKYLGTHIQGDSVSYQKLQIRTDKLRTLNDFQKLLGNINWIRPFLKLTTGELKPLFEILNGDSNPISTRKLTPEACKALQLMNERLSTARVKRLDLSQPWSLCILKTEYTPTACLWQDGVVEWIHLPHISPKVITPYDIFCTQLIIKGRHRSKELFSKDPDYIVVPYTKVQFDLLLQEKEDWPISLLGFLGEVHFHLPKDPLLTFTLQTAIIFPHMTSTTPLEKGIVIFTDGSANGRSVTYIQGREPIIKENTQNTAQQAEIVAVITAFEEVSQPFNLYTDSKYVTGLFPEIETATLSPRTKIYTELKHLQRLIHKRQEKFYIGHIRGHTGLPGPLAQGNAYADSLTRILTALESAQESHALHHQNAAALRFQFHITREQAREIVKLCPNCPDWGHAPQLGVNPRGLKPRVLWQMDVTHVSEFGKLKYVHVTVDTYSHFTFATARTGEATKDVLQHLAQSFAYMGIPQKIKTDNAPAYVSRSIQEFLARWKISHVTGIPYNPQGQAIVERTHQNIKAQLNKLQKAGKYYTPHHLLAHALFVLNHVNMDNQGHTAAERHWGPISADPKPMVMWKDLLTGSWKGPDVLITAGRGYACVFPQDAETPIWVPDRFIRPFTERKEATPTPGTAEKTPPRDEKDQQESPKNESSPHQREDGLATSAGVDLRSGGGP</sequence>
<dbReference type="GO" id="GO:0004523">
    <property type="term" value="F:RNA-DNA hybrid ribonuclease activity"/>
    <property type="evidence" value="ECO:0007669"/>
    <property type="project" value="InterPro"/>
</dbReference>
<keyword evidence="17" id="KW-0255">Endonuclease</keyword>
<evidence type="ECO:0000256" key="31">
    <source>
        <dbReference type="ARBA" id="ARBA00023268"/>
    </source>
</evidence>
<feature type="region of interest" description="Disordered" evidence="41">
    <location>
        <begin position="572"/>
        <end position="631"/>
    </location>
</feature>
<dbReference type="GO" id="GO:0075713">
    <property type="term" value="P:establishment of integrated proviral latency"/>
    <property type="evidence" value="ECO:0007669"/>
    <property type="project" value="UniProtKB-KW"/>
</dbReference>
<keyword evidence="8" id="KW-0167">Capsid protein</keyword>
<dbReference type="GO" id="GO:0004170">
    <property type="term" value="F:dUTP diphosphatase activity"/>
    <property type="evidence" value="ECO:0007669"/>
    <property type="project" value="UniProtKB-EC"/>
</dbReference>
<dbReference type="InterPro" id="IPR036397">
    <property type="entry name" value="RNaseH_sf"/>
</dbReference>
<dbReference type="GO" id="GO:0046718">
    <property type="term" value="P:symbiont entry into host cell"/>
    <property type="evidence" value="ECO:0007669"/>
    <property type="project" value="UniProtKB-KW"/>
</dbReference>
<dbReference type="SUPFAM" id="SSF47836">
    <property type="entry name" value="Retroviral matrix proteins"/>
    <property type="match status" value="1"/>
</dbReference>
<evidence type="ECO:0000256" key="15">
    <source>
        <dbReference type="ARBA" id="ARBA00022750"/>
    </source>
</evidence>
<dbReference type="SUPFAM" id="SSF50630">
    <property type="entry name" value="Acid proteases"/>
    <property type="match status" value="1"/>
</dbReference>
<dbReference type="GO" id="GO:0003887">
    <property type="term" value="F:DNA-directed DNA polymerase activity"/>
    <property type="evidence" value="ECO:0007669"/>
    <property type="project" value="UniProtKB-KW"/>
</dbReference>
<dbReference type="InterPro" id="IPR034170">
    <property type="entry name" value="Retropepsin-like_cat_dom"/>
</dbReference>
<dbReference type="Gene3D" id="3.10.10.10">
    <property type="entry name" value="HIV Type 1 Reverse Transcriptase, subunit A, domain 1"/>
    <property type="match status" value="1"/>
</dbReference>
<evidence type="ECO:0000256" key="12">
    <source>
        <dbReference type="ARBA" id="ARBA00022707"/>
    </source>
</evidence>
<dbReference type="Pfam" id="PF00098">
    <property type="entry name" value="zf-CCHC"/>
    <property type="match status" value="1"/>
</dbReference>
<keyword evidence="16" id="KW-0688">Ribosomal frameshifting</keyword>
<keyword evidence="18 39" id="KW-0863">Zinc-finger</keyword>
<evidence type="ECO:0000256" key="7">
    <source>
        <dbReference type="ARBA" id="ARBA00021895"/>
    </source>
</evidence>
<evidence type="ECO:0000259" key="46">
    <source>
        <dbReference type="PROSITE" id="PS50879"/>
    </source>
</evidence>
<evidence type="ECO:0000256" key="29">
    <source>
        <dbReference type="ARBA" id="ARBA00023172"/>
    </source>
</evidence>
<dbReference type="InterPro" id="IPR036862">
    <property type="entry name" value="Integrase_C_dom_sf_retrovir"/>
</dbReference>
<dbReference type="GO" id="GO:0015074">
    <property type="term" value="P:DNA integration"/>
    <property type="evidence" value="ECO:0007669"/>
    <property type="project" value="UniProtKB-KW"/>
</dbReference>
<feature type="compositionally biased region" description="Basic and acidic residues" evidence="41">
    <location>
        <begin position="1716"/>
        <end position="1740"/>
    </location>
</feature>
<comment type="function">
    <text evidence="37">Nucleocapsid protein p14: Binds strongly to viral nucleic acids and promote their aggregation. Also destabilizes the nucleic acids duplexes via highly structured zinc-binding motifs.</text>
</comment>
<evidence type="ECO:0000256" key="21">
    <source>
        <dbReference type="ARBA" id="ARBA00022842"/>
    </source>
</evidence>
<keyword evidence="13" id="KW-0540">Nuclease</keyword>
<evidence type="ECO:0000256" key="37">
    <source>
        <dbReference type="ARBA" id="ARBA00055512"/>
    </source>
</evidence>
<evidence type="ECO:0000256" key="18">
    <source>
        <dbReference type="ARBA" id="ARBA00022771"/>
    </source>
</evidence>
<dbReference type="PROSITE" id="PS50876">
    <property type="entry name" value="ZF_INTEGRASE"/>
    <property type="match status" value="1"/>
</dbReference>
<evidence type="ECO:0000313" key="50">
    <source>
        <dbReference type="Proteomes" id="UP000203593"/>
    </source>
</evidence>
<dbReference type="GO" id="GO:0019013">
    <property type="term" value="C:viral nucleocapsid"/>
    <property type="evidence" value="ECO:0007669"/>
    <property type="project" value="UniProtKB-KW"/>
</dbReference>
<keyword evidence="14" id="KW-0479">Metal-binding</keyword>
<dbReference type="InterPro" id="IPR033704">
    <property type="entry name" value="dUTPase_trimeric"/>
</dbReference>
<reference evidence="49 50" key="1">
    <citation type="submission" date="1997-11" db="EMBL/GenBank/DDBJ databases">
        <authorList>
            <person name="Chappey C."/>
        </authorList>
    </citation>
    <scope>NUCLEOTIDE SEQUENCE [LARGE SCALE GENOMIC DNA]</scope>
</reference>
<keyword evidence="50" id="KW-1185">Reference proteome</keyword>
<dbReference type="InterPro" id="IPR003322">
    <property type="entry name" value="B_retro_matrix"/>
</dbReference>
<dbReference type="SUPFAM" id="SSF46919">
    <property type="entry name" value="N-terminal Zn binding domain of HIV integrase"/>
    <property type="match status" value="1"/>
</dbReference>
<comment type="subcellular location">
    <subcellularLocation>
        <location evidence="5">Virion</location>
    </subcellularLocation>
</comment>
<evidence type="ECO:0000256" key="41">
    <source>
        <dbReference type="SAM" id="MobiDB-lite"/>
    </source>
</evidence>
<keyword evidence="32" id="KW-0449">Lipoprotein</keyword>
<comment type="cofactor">
    <cofactor evidence="1">
        <name>Mg(2+)</name>
        <dbReference type="ChEBI" id="CHEBI:18420"/>
    </cofactor>
</comment>
<feature type="compositionally biased region" description="Basic and acidic residues" evidence="41">
    <location>
        <begin position="151"/>
        <end position="169"/>
    </location>
</feature>
<dbReference type="SUPFAM" id="SSF51283">
    <property type="entry name" value="dUTPase-like"/>
    <property type="match status" value="1"/>
</dbReference>
<dbReference type="GO" id="GO:0003677">
    <property type="term" value="F:DNA binding"/>
    <property type="evidence" value="ECO:0007669"/>
    <property type="project" value="UniProtKB-KW"/>
</dbReference>
<keyword evidence="25" id="KW-0695">RNA-directed DNA polymerase</keyword>
<evidence type="ECO:0000256" key="6">
    <source>
        <dbReference type="ARBA" id="ARBA00011233"/>
    </source>
</evidence>
<dbReference type="InterPro" id="IPR012337">
    <property type="entry name" value="RNaseH-like_sf"/>
</dbReference>